<feature type="compositionally biased region" description="Low complexity" evidence="1">
    <location>
        <begin position="1"/>
        <end position="12"/>
    </location>
</feature>
<evidence type="ECO:0000313" key="2">
    <source>
        <dbReference type="EMBL" id="CDR18380.1"/>
    </source>
</evidence>
<reference evidence="2" key="2">
    <citation type="submission" date="2014-03" db="EMBL/GenBank/DDBJ databases">
        <authorList>
            <person name="Genoscope - CEA"/>
        </authorList>
    </citation>
    <scope>NUCLEOTIDE SEQUENCE</scope>
</reference>
<protein>
    <submittedName>
        <fullName evidence="2">Uncharacterized protein</fullName>
    </submittedName>
</protein>
<sequence>MAEPSQPQESSSLQRKKPPWLRVDIPPQLSLDEPLTLIQPVKRQGFLHSVSMPCEITQSGIATFDPSNYLRPPLQRQPSITETIKSGKRVHFKRVNTVPHKGQKGPRLVSVRRRSSCVPKLVTRRRSSIPKQSSKRERERERQEEGGREE</sequence>
<evidence type="ECO:0000313" key="3">
    <source>
        <dbReference type="Proteomes" id="UP000193380"/>
    </source>
</evidence>
<organism evidence="2 3">
    <name type="scientific">Oncorhynchus mykiss</name>
    <name type="common">Rainbow trout</name>
    <name type="synonym">Salmo gairdneri</name>
    <dbReference type="NCBI Taxonomy" id="8022"/>
    <lineage>
        <taxon>Eukaryota</taxon>
        <taxon>Metazoa</taxon>
        <taxon>Chordata</taxon>
        <taxon>Craniata</taxon>
        <taxon>Vertebrata</taxon>
        <taxon>Euteleostomi</taxon>
        <taxon>Actinopterygii</taxon>
        <taxon>Neopterygii</taxon>
        <taxon>Teleostei</taxon>
        <taxon>Protacanthopterygii</taxon>
        <taxon>Salmoniformes</taxon>
        <taxon>Salmonidae</taxon>
        <taxon>Salmoninae</taxon>
        <taxon>Oncorhynchus</taxon>
    </lineage>
</organism>
<feature type="compositionally biased region" description="Basic and acidic residues" evidence="1">
    <location>
        <begin position="134"/>
        <end position="150"/>
    </location>
</feature>
<feature type="region of interest" description="Disordered" evidence="1">
    <location>
        <begin position="1"/>
        <end position="25"/>
    </location>
</feature>
<proteinExistence type="predicted"/>
<feature type="region of interest" description="Disordered" evidence="1">
    <location>
        <begin position="98"/>
        <end position="150"/>
    </location>
</feature>
<reference evidence="2" key="1">
    <citation type="journal article" date="2014" name="Nat. Commun.">
        <title>The rainbow trout genome provides novel insights into evolution after whole-genome duplication in vertebrates.</title>
        <authorList>
            <person name="Berthelot C."/>
            <person name="Brunet F."/>
            <person name="Chalopin D."/>
            <person name="Juanchich A."/>
            <person name="Bernard M."/>
            <person name="Noel B."/>
            <person name="Bento P."/>
            <person name="Da Silva C."/>
            <person name="Labadie K."/>
            <person name="Alberti A."/>
            <person name="Aury J.M."/>
            <person name="Louis A."/>
            <person name="Dehais P."/>
            <person name="Bardou P."/>
            <person name="Montfort J."/>
            <person name="Klopp C."/>
            <person name="Cabau C."/>
            <person name="Gaspin C."/>
            <person name="Thorgaard G.H."/>
            <person name="Boussaha M."/>
            <person name="Quillet E."/>
            <person name="Guyomard R."/>
            <person name="Galiana D."/>
            <person name="Bobe J."/>
            <person name="Volff J.N."/>
            <person name="Genet C."/>
            <person name="Wincker P."/>
            <person name="Jaillon O."/>
            <person name="Roest Crollius H."/>
            <person name="Guiguen Y."/>
        </authorList>
    </citation>
    <scope>NUCLEOTIDE SEQUENCE [LARGE SCALE GENOMIC DNA]</scope>
</reference>
<dbReference type="AlphaFoldDB" id="A0A061A6D9"/>
<accession>A0A061A6D9</accession>
<evidence type="ECO:0000256" key="1">
    <source>
        <dbReference type="SAM" id="MobiDB-lite"/>
    </source>
</evidence>
<dbReference type="Proteomes" id="UP000193380">
    <property type="component" value="Unassembled WGS sequence"/>
</dbReference>
<name>A0A061A6D9_ONCMY</name>
<gene>
    <name evidence="2" type="ORF">GSONMT00026635001</name>
</gene>
<dbReference type="PaxDb" id="8022-A0A061A6D9"/>
<feature type="non-terminal residue" evidence="2">
    <location>
        <position position="150"/>
    </location>
</feature>
<dbReference type="EMBL" id="FR977200">
    <property type="protein sequence ID" value="CDR18380.1"/>
    <property type="molecule type" value="Genomic_DNA"/>
</dbReference>
<dbReference type="STRING" id="8022.A0A061A6D9"/>